<comment type="caution">
    <text evidence="10">The sequence shown here is derived from an EMBL/GenBank/DDBJ whole genome shotgun (WGS) entry which is preliminary data.</text>
</comment>
<dbReference type="GO" id="GO:0016463">
    <property type="term" value="F:P-type zinc transporter activity"/>
    <property type="evidence" value="ECO:0007669"/>
    <property type="project" value="UniProtKB-EC"/>
</dbReference>
<dbReference type="InterPro" id="IPR027256">
    <property type="entry name" value="P-typ_ATPase_IB"/>
</dbReference>
<dbReference type="EC" id="7.2.2.12" evidence="6"/>
<dbReference type="GO" id="GO:0005524">
    <property type="term" value="F:ATP binding"/>
    <property type="evidence" value="ECO:0007669"/>
    <property type="project" value="UniProtKB-UniRule"/>
</dbReference>
<dbReference type="InterPro" id="IPR036412">
    <property type="entry name" value="HAD-like_sf"/>
</dbReference>
<dbReference type="InterPro" id="IPR051014">
    <property type="entry name" value="Cation_Transport_ATPase_IB"/>
</dbReference>
<gene>
    <name evidence="10" type="ORF">F4695_004123</name>
</gene>
<dbReference type="InterPro" id="IPR023299">
    <property type="entry name" value="ATPase_P-typ_cyto_dom_N"/>
</dbReference>
<dbReference type="Gene3D" id="2.70.150.10">
    <property type="entry name" value="Calcium-transporting ATPase, cytoplasmic transduction domain A"/>
    <property type="match status" value="1"/>
</dbReference>
<dbReference type="PANTHER" id="PTHR48085:SF5">
    <property type="entry name" value="CADMIUM_ZINC-TRANSPORTING ATPASE HMA4-RELATED"/>
    <property type="match status" value="1"/>
</dbReference>
<dbReference type="GO" id="GO:0005886">
    <property type="term" value="C:plasma membrane"/>
    <property type="evidence" value="ECO:0007669"/>
    <property type="project" value="UniProtKB-SubCell"/>
</dbReference>
<feature type="transmembrane region" description="Helical" evidence="8">
    <location>
        <begin position="236"/>
        <end position="255"/>
    </location>
</feature>
<evidence type="ECO:0000256" key="2">
    <source>
        <dbReference type="ARBA" id="ARBA00006024"/>
    </source>
</evidence>
<comment type="subcellular location">
    <subcellularLocation>
        <location evidence="8">Cell membrane</location>
    </subcellularLocation>
    <subcellularLocation>
        <location evidence="1">Membrane</location>
    </subcellularLocation>
</comment>
<keyword evidence="8" id="KW-0479">Metal-binding</keyword>
<dbReference type="PRINTS" id="PR00119">
    <property type="entry name" value="CATATPASE"/>
</dbReference>
<feature type="transmembrane region" description="Helical" evidence="8">
    <location>
        <begin position="72"/>
        <end position="96"/>
    </location>
</feature>
<sequence>MTMPLEHWLRPLRPLLVAAPIIGLTIGLIAWHGGFQDLYVTSLALATGLVMVALVAQIIARIGAGEIGLDVIALLSMGGALLFGEYLAATIVALMYSGGQYLENVAEGRARREMTALLSRAPHVATRRRESQMEEVSVDSIAVGDCLVVRRGDLVPVDGTVNDGEAVLDESALTGEPLPAKKRPGDIVMSGAANVGDLFNMTATKAASDSTYAGILKLVEAAQQSKAPMARMADRYALVFLTVTIAIALLAWWISGDPVRSVAVLVVATPCPLILAVPIAWAAGVSRAASSGLLIKGAKILEELSMIRTLVLDKTGTLTDGRPTLREISTPWPEDEFLRLVASLDQASSHVAAKALVDAAHARNLSLVSPEQVSEEPGEGIAGTVGDRKVAIGGINFIASAYGVEINDAHTPGTIAAAVAIDGKFAGILLFSDQLRAGAASALNGFKAIGVTRIILATGDRAIVARQITAGLPFDEVRADLSPGQKIDIVKDEKTRAPVMMIGDGVNDAPALAAANIGLAMGAHGSAAAIESADAVLLVERLDRIVEGIAIAHACRRIALQSVFAGIGLSVGAMILAAAGYLTPVQGALFQEIIDIAVILNALRALRIRPSASRLS</sequence>
<evidence type="ECO:0000256" key="7">
    <source>
        <dbReference type="ARBA" id="ARBA00047308"/>
    </source>
</evidence>
<protein>
    <recommendedName>
        <fullName evidence="6">P-type Zn(2+) transporter</fullName>
        <ecNumber evidence="6">7.2.2.12</ecNumber>
    </recommendedName>
</protein>
<keyword evidence="8" id="KW-0067">ATP-binding</keyword>
<keyword evidence="3 8" id="KW-0812">Transmembrane</keyword>
<feature type="domain" description="P-type ATPase A" evidence="9">
    <location>
        <begin position="121"/>
        <end position="220"/>
    </location>
</feature>
<comment type="similarity">
    <text evidence="2 8">Belongs to the cation transport ATPase (P-type) (TC 3.A.3) family. Type IB subfamily.</text>
</comment>
<dbReference type="InterPro" id="IPR059000">
    <property type="entry name" value="ATPase_P-type_domA"/>
</dbReference>
<evidence type="ECO:0000256" key="6">
    <source>
        <dbReference type="ARBA" id="ARBA00039097"/>
    </source>
</evidence>
<organism evidence="10 11">
    <name type="scientific">Rhizobium soli</name>
    <dbReference type="NCBI Taxonomy" id="424798"/>
    <lineage>
        <taxon>Bacteria</taxon>
        <taxon>Pseudomonadati</taxon>
        <taxon>Pseudomonadota</taxon>
        <taxon>Alphaproteobacteria</taxon>
        <taxon>Hyphomicrobiales</taxon>
        <taxon>Rhizobiaceae</taxon>
        <taxon>Rhizobium/Agrobacterium group</taxon>
        <taxon>Rhizobium</taxon>
    </lineage>
</organism>
<dbReference type="Pfam" id="PF00122">
    <property type="entry name" value="E1-E2_ATPase"/>
    <property type="match status" value="1"/>
</dbReference>
<dbReference type="GO" id="GO:0016887">
    <property type="term" value="F:ATP hydrolysis activity"/>
    <property type="evidence" value="ECO:0007669"/>
    <property type="project" value="InterPro"/>
</dbReference>
<dbReference type="SUPFAM" id="SSF81653">
    <property type="entry name" value="Calcium ATPase, transduction domain A"/>
    <property type="match status" value="1"/>
</dbReference>
<reference evidence="10 11" key="1">
    <citation type="submission" date="2020-08" db="EMBL/GenBank/DDBJ databases">
        <title>The Agave Microbiome: Exploring the role of microbial communities in plant adaptations to desert environments.</title>
        <authorList>
            <person name="Partida-Martinez L.P."/>
        </authorList>
    </citation>
    <scope>NUCLEOTIDE SEQUENCE [LARGE SCALE GENOMIC DNA]</scope>
    <source>
        <strain evidence="10 11">AS3.12</strain>
    </source>
</reference>
<feature type="transmembrane region" description="Helical" evidence="8">
    <location>
        <begin position="12"/>
        <end position="31"/>
    </location>
</feature>
<feature type="transmembrane region" description="Helical" evidence="8">
    <location>
        <begin position="261"/>
        <end position="283"/>
    </location>
</feature>
<dbReference type="GO" id="GO:0015086">
    <property type="term" value="F:cadmium ion transmembrane transporter activity"/>
    <property type="evidence" value="ECO:0007669"/>
    <property type="project" value="TreeGrafter"/>
</dbReference>
<dbReference type="Gene3D" id="3.40.50.1000">
    <property type="entry name" value="HAD superfamily/HAD-like"/>
    <property type="match status" value="1"/>
</dbReference>
<dbReference type="NCBIfam" id="TIGR01525">
    <property type="entry name" value="ATPase-IB_hvy"/>
    <property type="match status" value="1"/>
</dbReference>
<feature type="transmembrane region" description="Helical" evidence="8">
    <location>
        <begin position="563"/>
        <end position="582"/>
    </location>
</feature>
<dbReference type="InterPro" id="IPR023298">
    <property type="entry name" value="ATPase_P-typ_TM_dom_sf"/>
</dbReference>
<comment type="catalytic activity">
    <reaction evidence="7">
        <text>Zn(2+)(in) + ATP + H2O = Zn(2+)(out) + ADP + phosphate + H(+)</text>
        <dbReference type="Rhea" id="RHEA:20621"/>
        <dbReference type="ChEBI" id="CHEBI:15377"/>
        <dbReference type="ChEBI" id="CHEBI:15378"/>
        <dbReference type="ChEBI" id="CHEBI:29105"/>
        <dbReference type="ChEBI" id="CHEBI:30616"/>
        <dbReference type="ChEBI" id="CHEBI:43474"/>
        <dbReference type="ChEBI" id="CHEBI:456216"/>
        <dbReference type="EC" id="7.2.2.12"/>
    </reaction>
</comment>
<dbReference type="NCBIfam" id="TIGR01512">
    <property type="entry name" value="ATPase-IB2_Cd"/>
    <property type="match status" value="1"/>
</dbReference>
<proteinExistence type="inferred from homology"/>
<keyword evidence="8" id="KW-0547">Nucleotide-binding</keyword>
<dbReference type="AlphaFoldDB" id="A0A7X0JQ13"/>
<dbReference type="InterPro" id="IPR001757">
    <property type="entry name" value="P_typ_ATPase"/>
</dbReference>
<evidence type="ECO:0000256" key="8">
    <source>
        <dbReference type="RuleBase" id="RU362081"/>
    </source>
</evidence>
<dbReference type="Proteomes" id="UP000585437">
    <property type="component" value="Unassembled WGS sequence"/>
</dbReference>
<feature type="transmembrane region" description="Helical" evidence="8">
    <location>
        <begin position="38"/>
        <end position="60"/>
    </location>
</feature>
<evidence type="ECO:0000256" key="5">
    <source>
        <dbReference type="ARBA" id="ARBA00023136"/>
    </source>
</evidence>
<evidence type="ECO:0000313" key="11">
    <source>
        <dbReference type="Proteomes" id="UP000585437"/>
    </source>
</evidence>
<dbReference type="EMBL" id="JACHBU010000010">
    <property type="protein sequence ID" value="MBB6510731.1"/>
    <property type="molecule type" value="Genomic_DNA"/>
</dbReference>
<evidence type="ECO:0000256" key="3">
    <source>
        <dbReference type="ARBA" id="ARBA00022692"/>
    </source>
</evidence>
<evidence type="ECO:0000256" key="1">
    <source>
        <dbReference type="ARBA" id="ARBA00004370"/>
    </source>
</evidence>
<name>A0A7X0JQ13_9HYPH</name>
<keyword evidence="5 8" id="KW-0472">Membrane</keyword>
<dbReference type="PROSITE" id="PS00154">
    <property type="entry name" value="ATPASE_E1_E2"/>
    <property type="match status" value="1"/>
</dbReference>
<evidence type="ECO:0000313" key="10">
    <source>
        <dbReference type="EMBL" id="MBB6510731.1"/>
    </source>
</evidence>
<accession>A0A7X0JQ13</accession>
<keyword evidence="8" id="KW-1003">Cell membrane</keyword>
<dbReference type="SUPFAM" id="SSF56784">
    <property type="entry name" value="HAD-like"/>
    <property type="match status" value="1"/>
</dbReference>
<dbReference type="GO" id="GO:0046872">
    <property type="term" value="F:metal ion binding"/>
    <property type="evidence" value="ECO:0007669"/>
    <property type="project" value="UniProtKB-KW"/>
</dbReference>
<dbReference type="NCBIfam" id="TIGR01494">
    <property type="entry name" value="ATPase_P-type"/>
    <property type="match status" value="1"/>
</dbReference>
<dbReference type="Pfam" id="PF00702">
    <property type="entry name" value="Hydrolase"/>
    <property type="match status" value="1"/>
</dbReference>
<dbReference type="RefSeq" id="WP_246454157.1">
    <property type="nucleotide sequence ID" value="NZ_JACHBU010000010.1"/>
</dbReference>
<keyword evidence="4 8" id="KW-1133">Transmembrane helix</keyword>
<evidence type="ECO:0000256" key="4">
    <source>
        <dbReference type="ARBA" id="ARBA00022989"/>
    </source>
</evidence>
<dbReference type="InterPro" id="IPR023214">
    <property type="entry name" value="HAD_sf"/>
</dbReference>
<keyword evidence="11" id="KW-1185">Reference proteome</keyword>
<dbReference type="PANTHER" id="PTHR48085">
    <property type="entry name" value="CADMIUM/ZINC-TRANSPORTING ATPASE HMA2-RELATED"/>
    <property type="match status" value="1"/>
</dbReference>
<dbReference type="Gene3D" id="3.40.1110.10">
    <property type="entry name" value="Calcium-transporting ATPase, cytoplasmic domain N"/>
    <property type="match status" value="1"/>
</dbReference>
<dbReference type="SUPFAM" id="SSF81665">
    <property type="entry name" value="Calcium ATPase, transmembrane domain M"/>
    <property type="match status" value="1"/>
</dbReference>
<dbReference type="InterPro" id="IPR008250">
    <property type="entry name" value="ATPase_P-typ_transduc_dom_A_sf"/>
</dbReference>
<dbReference type="InterPro" id="IPR018303">
    <property type="entry name" value="ATPase_P-typ_P_site"/>
</dbReference>
<evidence type="ECO:0000259" key="9">
    <source>
        <dbReference type="Pfam" id="PF00122"/>
    </source>
</evidence>